<dbReference type="EMBL" id="KI298106">
    <property type="protein sequence ID" value="ERZ99266.1"/>
    <property type="molecule type" value="Genomic_DNA"/>
</dbReference>
<dbReference type="AlphaFoldDB" id="U9SVX0"/>
<proteinExistence type="predicted"/>
<name>U9SVX0_RHIID</name>
<dbReference type="HOGENOM" id="CLU_2723489_0_0_1"/>
<organism evidence="1">
    <name type="scientific">Rhizophagus irregularis (strain DAOM 181602 / DAOM 197198 / MUCL 43194)</name>
    <name type="common">Arbuscular mycorrhizal fungus</name>
    <name type="synonym">Glomus intraradices</name>
    <dbReference type="NCBI Taxonomy" id="747089"/>
    <lineage>
        <taxon>Eukaryota</taxon>
        <taxon>Fungi</taxon>
        <taxon>Fungi incertae sedis</taxon>
        <taxon>Mucoromycota</taxon>
        <taxon>Glomeromycotina</taxon>
        <taxon>Glomeromycetes</taxon>
        <taxon>Glomerales</taxon>
        <taxon>Glomeraceae</taxon>
        <taxon>Rhizophagus</taxon>
    </lineage>
</organism>
<protein>
    <submittedName>
        <fullName evidence="1">Uncharacterized protein</fullName>
    </submittedName>
</protein>
<evidence type="ECO:0000313" key="1">
    <source>
        <dbReference type="EMBL" id="ERZ99266.1"/>
    </source>
</evidence>
<sequence>MHKCRRRLFQFPPGRRFCPLYIWTCGNSVGKGKGRESNWVSFNAQVFSFSFLGTLQIFGRMGTVPSVQFRFC</sequence>
<reference evidence="1" key="1">
    <citation type="submission" date="2013-07" db="EMBL/GenBank/DDBJ databases">
        <title>The genome of an arbuscular mycorrhizal fungus provides insights into the evolution of the oldest plant symbiosis.</title>
        <authorList>
            <consortium name="DOE Joint Genome Institute"/>
            <person name="Tisserant E."/>
            <person name="Malbreil M."/>
            <person name="Kuo A."/>
            <person name="Kohler A."/>
            <person name="Symeonidi A."/>
            <person name="Balestrini R."/>
            <person name="Charron P."/>
            <person name="Duensing N."/>
            <person name="Frei-dit-Frey N."/>
            <person name="Gianinazzi-Pearson V."/>
            <person name="Gilbert B."/>
            <person name="Handa Y."/>
            <person name="Hijri M."/>
            <person name="Kaul R."/>
            <person name="Kawaguchi M."/>
            <person name="Krajinski F."/>
            <person name="Lammers P."/>
            <person name="Lapierre D."/>
            <person name="Masclaux F.G."/>
            <person name="Murat C."/>
            <person name="Morin E."/>
            <person name="Ndikumana S."/>
            <person name="Pagni M."/>
            <person name="Petitpierre D."/>
            <person name="Requena N."/>
            <person name="Rosikiewicz P."/>
            <person name="Riley R."/>
            <person name="Saito K."/>
            <person name="San Clemente H."/>
            <person name="Shapiro H."/>
            <person name="van Tuinen D."/>
            <person name="Becard G."/>
            <person name="Bonfante P."/>
            <person name="Paszkowski U."/>
            <person name="Shachar-Hill Y."/>
            <person name="Young J.P."/>
            <person name="Sanders I.R."/>
            <person name="Henrissat B."/>
            <person name="Rensing S.A."/>
            <person name="Grigoriev I.V."/>
            <person name="Corradi N."/>
            <person name="Roux C."/>
            <person name="Martin F."/>
        </authorList>
    </citation>
    <scope>NUCLEOTIDE SEQUENCE</scope>
    <source>
        <strain evidence="1">DAOM 197198</strain>
    </source>
</reference>
<accession>U9SVX0</accession>
<gene>
    <name evidence="1" type="ORF">GLOINDRAFT_9683</name>
</gene>